<dbReference type="Pfam" id="PF13472">
    <property type="entry name" value="Lipase_GDSL_2"/>
    <property type="match status" value="1"/>
</dbReference>
<accession>A0A2T5G7I6</accession>
<dbReference type="Gene3D" id="3.40.50.1110">
    <property type="entry name" value="SGNH hydrolase"/>
    <property type="match status" value="1"/>
</dbReference>
<dbReference type="SUPFAM" id="SSF52266">
    <property type="entry name" value="SGNH hydrolase"/>
    <property type="match status" value="1"/>
</dbReference>
<evidence type="ECO:0000313" key="2">
    <source>
        <dbReference type="EMBL" id="PTQ52150.1"/>
    </source>
</evidence>
<protein>
    <recommendedName>
        <fullName evidence="1">SGNH hydrolase-type esterase domain-containing protein</fullName>
    </recommendedName>
</protein>
<dbReference type="InterPro" id="IPR036514">
    <property type="entry name" value="SGNH_hydro_sf"/>
</dbReference>
<proteinExistence type="predicted"/>
<reference evidence="2 3" key="1">
    <citation type="submission" date="2017-08" db="EMBL/GenBank/DDBJ databases">
        <title>Burning lignite coal seam in the remote Altai Mountains harbors a hydrogen-driven thermophilic microbial community.</title>
        <authorList>
            <person name="Kadnikov V.V."/>
            <person name="Mardanov A.V."/>
            <person name="Ivasenko D."/>
            <person name="Beletsky A.V."/>
            <person name="Karnachuk O.V."/>
            <person name="Ravin N.V."/>
        </authorList>
    </citation>
    <scope>NUCLEOTIDE SEQUENCE [LARGE SCALE GENOMIC DNA]</scope>
    <source>
        <strain evidence="2">AL31</strain>
    </source>
</reference>
<evidence type="ECO:0000313" key="3">
    <source>
        <dbReference type="Proteomes" id="UP000244016"/>
    </source>
</evidence>
<comment type="caution">
    <text evidence="2">The sequence shown here is derived from an EMBL/GenBank/DDBJ whole genome shotgun (WGS) entry which is preliminary data.</text>
</comment>
<sequence length="101" mass="11539">MAERYFAWIARAPPERAEAILRWLGTVTRIHWWHERYALAVAWVAQRLGVPYVPLRGAFLLSREDFRSYVGADGIHFTESGYRLFAEIALTSCAEGRGGVK</sequence>
<dbReference type="EMBL" id="PEBW01000003">
    <property type="protein sequence ID" value="PTQ52150.1"/>
    <property type="molecule type" value="Genomic_DNA"/>
</dbReference>
<organism evidence="2 3">
    <name type="scientific">Brockia lithotrophica</name>
    <dbReference type="NCBI Taxonomy" id="933949"/>
    <lineage>
        <taxon>Bacteria</taxon>
        <taxon>Bacillati</taxon>
        <taxon>Bacillota</taxon>
        <taxon>Bacilli</taxon>
        <taxon>Bacillales</taxon>
        <taxon>Bacillales Family X. Incertae Sedis</taxon>
        <taxon>Brockia</taxon>
    </lineage>
</organism>
<gene>
    <name evidence="2" type="ORF">BLITH_1117</name>
</gene>
<dbReference type="Proteomes" id="UP000244016">
    <property type="component" value="Unassembled WGS sequence"/>
</dbReference>
<dbReference type="AlphaFoldDB" id="A0A2T5G7I6"/>
<dbReference type="InterPro" id="IPR013830">
    <property type="entry name" value="SGNH_hydro"/>
</dbReference>
<evidence type="ECO:0000259" key="1">
    <source>
        <dbReference type="Pfam" id="PF13472"/>
    </source>
</evidence>
<name>A0A2T5G7I6_9BACL</name>
<feature type="domain" description="SGNH hydrolase-type esterase" evidence="1">
    <location>
        <begin position="28"/>
        <end position="84"/>
    </location>
</feature>